<dbReference type="SUPFAM" id="SSF48179">
    <property type="entry name" value="6-phosphogluconate dehydrogenase C-terminal domain-like"/>
    <property type="match status" value="1"/>
</dbReference>
<dbReference type="PRINTS" id="PR00084">
    <property type="entry name" value="MTLDHDRGNASE"/>
</dbReference>
<evidence type="ECO:0000313" key="6">
    <source>
        <dbReference type="Proteomes" id="UP001236663"/>
    </source>
</evidence>
<sequence length="469" mass="53779">MKPLHRKNIPSDQTRPLKIVQFGTGNFLRGFADWMVDLLNEKVDFNGDIQMVQVHSRKPAAGINAQEGLYHLLTRGFQKGQIIEENRLIQCVRGAINPHIDYPAFLALGNEPELEFVFSNTTEAGIYFEEKDKDRTLTPDAFPGKLTAMLYQRFTHFKGDPEKGLVILPCELVEANGDKLKENVLRYVNLWDLPGSFEDWLVKYNFFCNTLVDRIVPGFPVEAAPKIQQQLGFRDDQLVMAEPFHFWAIEGPDWLPEAFPVEKLGLNVKFVDDLSPFRTRKVRILNGAHTSMVPVAYLSGQRLVKEALDDPKTSQFVEKTIFEEIIPSMDLSSDLVEPFAADVLDRFRNPFIKHKLIDISLNSIAKWKVRVLPSILEYIQKKDRLPSNLCKAFAALLVFYRGHYKGESIPLRDKEENLHYFDQLWKIKTPEDLVGSVLSRIDFWDEDMNLVPGLSEAMIKEINALLAQE</sequence>
<dbReference type="InterPro" id="IPR013118">
    <property type="entry name" value="Mannitol_DH_C"/>
</dbReference>
<dbReference type="NCBIfam" id="NF002969">
    <property type="entry name" value="PRK03643.1"/>
    <property type="match status" value="1"/>
</dbReference>
<evidence type="ECO:0000256" key="1">
    <source>
        <dbReference type="ARBA" id="ARBA00023002"/>
    </source>
</evidence>
<organism evidence="5 6">
    <name type="scientific">Cyclobacterium jeungdonense</name>
    <dbReference type="NCBI Taxonomy" id="708087"/>
    <lineage>
        <taxon>Bacteria</taxon>
        <taxon>Pseudomonadati</taxon>
        <taxon>Bacteroidota</taxon>
        <taxon>Cytophagia</taxon>
        <taxon>Cytophagales</taxon>
        <taxon>Cyclobacteriaceae</taxon>
        <taxon>Cyclobacterium</taxon>
    </lineage>
</organism>
<protein>
    <submittedName>
        <fullName evidence="5">Tagaturonate reductase</fullName>
    </submittedName>
</protein>
<name>A0ABT8CGF1_9BACT</name>
<keyword evidence="6" id="KW-1185">Reference proteome</keyword>
<evidence type="ECO:0000259" key="4">
    <source>
        <dbReference type="Pfam" id="PF08125"/>
    </source>
</evidence>
<dbReference type="Gene3D" id="1.10.1040.10">
    <property type="entry name" value="N-(1-d-carboxylethyl)-l-norvaline Dehydrogenase, domain 2"/>
    <property type="match status" value="1"/>
</dbReference>
<dbReference type="InterPro" id="IPR008927">
    <property type="entry name" value="6-PGluconate_DH-like_C_sf"/>
</dbReference>
<reference evidence="6" key="1">
    <citation type="journal article" date="2019" name="Int. J. Syst. Evol. Microbiol.">
        <title>The Global Catalogue of Microorganisms (GCM) 10K type strain sequencing project: providing services to taxonomists for standard genome sequencing and annotation.</title>
        <authorList>
            <consortium name="The Broad Institute Genomics Platform"/>
            <consortium name="The Broad Institute Genome Sequencing Center for Infectious Disease"/>
            <person name="Wu L."/>
            <person name="Ma J."/>
        </authorList>
    </citation>
    <scope>NUCLEOTIDE SEQUENCE [LARGE SCALE GENOMIC DNA]</scope>
    <source>
        <strain evidence="6">CECT 7706</strain>
    </source>
</reference>
<evidence type="ECO:0000313" key="5">
    <source>
        <dbReference type="EMBL" id="MDN3690750.1"/>
    </source>
</evidence>
<dbReference type="RefSeq" id="WP_163382795.1">
    <property type="nucleotide sequence ID" value="NZ_JAUFQS010000047.1"/>
</dbReference>
<dbReference type="EMBL" id="JAUFQS010000047">
    <property type="protein sequence ID" value="MDN3690750.1"/>
    <property type="molecule type" value="Genomic_DNA"/>
</dbReference>
<dbReference type="InterPro" id="IPR000669">
    <property type="entry name" value="Mannitol_DH"/>
</dbReference>
<gene>
    <name evidence="5" type="ORF">QWZ15_23210</name>
</gene>
<keyword evidence="1" id="KW-0560">Oxidoreductase</keyword>
<dbReference type="PANTHER" id="PTHR30524:SF0">
    <property type="entry name" value="ALTRONATE OXIDOREDUCTASE-RELATED"/>
    <property type="match status" value="1"/>
</dbReference>
<dbReference type="SUPFAM" id="SSF51735">
    <property type="entry name" value="NAD(P)-binding Rossmann-fold domains"/>
    <property type="match status" value="1"/>
</dbReference>
<dbReference type="Pfam" id="PF08125">
    <property type="entry name" value="Mannitol_dh_C"/>
    <property type="match status" value="1"/>
</dbReference>
<proteinExistence type="predicted"/>
<dbReference type="PANTHER" id="PTHR30524">
    <property type="entry name" value="MANNITOL-1-PHOSPHATE 5-DEHYDROGENASE"/>
    <property type="match status" value="1"/>
</dbReference>
<evidence type="ECO:0000256" key="2">
    <source>
        <dbReference type="ARBA" id="ARBA00023027"/>
    </source>
</evidence>
<dbReference type="Pfam" id="PF01232">
    <property type="entry name" value="Mannitol_dh"/>
    <property type="match status" value="1"/>
</dbReference>
<dbReference type="Proteomes" id="UP001236663">
    <property type="component" value="Unassembled WGS sequence"/>
</dbReference>
<dbReference type="Gene3D" id="3.40.50.720">
    <property type="entry name" value="NAD(P)-binding Rossmann-like Domain"/>
    <property type="match status" value="1"/>
</dbReference>
<feature type="domain" description="Mannitol dehydrogenase N-terminal" evidence="3">
    <location>
        <begin position="18"/>
        <end position="253"/>
    </location>
</feature>
<accession>A0ABT8CGF1</accession>
<dbReference type="InterPro" id="IPR036291">
    <property type="entry name" value="NAD(P)-bd_dom_sf"/>
</dbReference>
<feature type="domain" description="Mannitol dehydrogenase C-terminal" evidence="4">
    <location>
        <begin position="273"/>
        <end position="465"/>
    </location>
</feature>
<dbReference type="InterPro" id="IPR013131">
    <property type="entry name" value="Mannitol_DH_N"/>
</dbReference>
<keyword evidence="2" id="KW-0520">NAD</keyword>
<dbReference type="InterPro" id="IPR013328">
    <property type="entry name" value="6PGD_dom2"/>
</dbReference>
<evidence type="ECO:0000259" key="3">
    <source>
        <dbReference type="Pfam" id="PF01232"/>
    </source>
</evidence>
<comment type="caution">
    <text evidence="5">The sequence shown here is derived from an EMBL/GenBank/DDBJ whole genome shotgun (WGS) entry which is preliminary data.</text>
</comment>